<evidence type="ECO:0000313" key="3">
    <source>
        <dbReference type="Proteomes" id="UP001620520"/>
    </source>
</evidence>
<evidence type="ECO:0000256" key="1">
    <source>
        <dbReference type="SAM" id="Phobius"/>
    </source>
</evidence>
<reference evidence="2 3" key="1">
    <citation type="submission" date="2024-10" db="EMBL/GenBank/DDBJ databases">
        <title>Novel secondary metabolite-producing bacteria for plant disease control.</title>
        <authorList>
            <person name="Chevrette M."/>
        </authorList>
    </citation>
    <scope>NUCLEOTIDE SEQUENCE [LARGE SCALE GENOMIC DNA]</scope>
    <source>
        <strain evidence="2 3">J30 TE3557</strain>
    </source>
</reference>
<sequence>MKKPLFVALFTAGVCVAAVPTAWLVLSALGKGSPGLVALTVTAVIGIGGGALIGARVWEDRQVLRQRAAQENQED</sequence>
<dbReference type="EMBL" id="JBIYEW010000003">
    <property type="protein sequence ID" value="MFK4638082.1"/>
    <property type="molecule type" value="Genomic_DNA"/>
</dbReference>
<comment type="caution">
    <text evidence="2">The sequence shown here is derived from an EMBL/GenBank/DDBJ whole genome shotgun (WGS) entry which is preliminary data.</text>
</comment>
<accession>A0ABW8N236</accession>
<dbReference type="RefSeq" id="WP_404593747.1">
    <property type="nucleotide sequence ID" value="NZ_JBIYEW010000003.1"/>
</dbReference>
<feature type="transmembrane region" description="Helical" evidence="1">
    <location>
        <begin position="37"/>
        <end position="58"/>
    </location>
</feature>
<proteinExistence type="predicted"/>
<keyword evidence="1" id="KW-0812">Transmembrane</keyword>
<organism evidence="2 3">
    <name type="scientific">Paenarthrobacter histidinolovorans</name>
    <dbReference type="NCBI Taxonomy" id="43664"/>
    <lineage>
        <taxon>Bacteria</taxon>
        <taxon>Bacillati</taxon>
        <taxon>Actinomycetota</taxon>
        <taxon>Actinomycetes</taxon>
        <taxon>Micrococcales</taxon>
        <taxon>Micrococcaceae</taxon>
        <taxon>Paenarthrobacter</taxon>
    </lineage>
</organism>
<keyword evidence="1" id="KW-1133">Transmembrane helix</keyword>
<protein>
    <submittedName>
        <fullName evidence="2">Uncharacterized protein</fullName>
    </submittedName>
</protein>
<keyword evidence="1" id="KW-0472">Membrane</keyword>
<keyword evidence="3" id="KW-1185">Reference proteome</keyword>
<name>A0ABW8N236_9MICC</name>
<gene>
    <name evidence="2" type="ORF">ABIA52_000971</name>
</gene>
<evidence type="ECO:0000313" key="2">
    <source>
        <dbReference type="EMBL" id="MFK4638082.1"/>
    </source>
</evidence>
<dbReference type="Proteomes" id="UP001620520">
    <property type="component" value="Unassembled WGS sequence"/>
</dbReference>